<evidence type="ECO:0000313" key="2">
    <source>
        <dbReference type="EMBL" id="ORY93160.1"/>
    </source>
</evidence>
<dbReference type="GO" id="GO:0005768">
    <property type="term" value="C:endosome"/>
    <property type="evidence" value="ECO:0007669"/>
    <property type="project" value="TreeGrafter"/>
</dbReference>
<dbReference type="InterPro" id="IPR001683">
    <property type="entry name" value="PX_dom"/>
</dbReference>
<dbReference type="InterPro" id="IPR027267">
    <property type="entry name" value="AH/BAR_dom_sf"/>
</dbReference>
<comment type="caution">
    <text evidence="2">The sequence shown here is derived from an EMBL/GenBank/DDBJ whole genome shotgun (WGS) entry which is preliminary data.</text>
</comment>
<accession>A0A1X2H5A8</accession>
<dbReference type="SUPFAM" id="SSF64268">
    <property type="entry name" value="PX domain"/>
    <property type="match status" value="1"/>
</dbReference>
<dbReference type="PANTHER" id="PTHR47433:SF1">
    <property type="entry name" value="VACUOLAR PROTEIN SORTING-ASSOCIATED PROTEIN 17"/>
    <property type="match status" value="1"/>
</dbReference>
<evidence type="ECO:0000259" key="1">
    <source>
        <dbReference type="Pfam" id="PF00787"/>
    </source>
</evidence>
<protein>
    <recommendedName>
        <fullName evidence="1">PX domain-containing protein</fullName>
    </recommendedName>
</protein>
<dbReference type="InParanoid" id="A0A1X2H5A8"/>
<dbReference type="GO" id="GO:0030905">
    <property type="term" value="C:retromer, tubulation complex"/>
    <property type="evidence" value="ECO:0007669"/>
    <property type="project" value="TreeGrafter"/>
</dbReference>
<organism evidence="2 3">
    <name type="scientific">Syncephalastrum racemosum</name>
    <name type="common">Filamentous fungus</name>
    <dbReference type="NCBI Taxonomy" id="13706"/>
    <lineage>
        <taxon>Eukaryota</taxon>
        <taxon>Fungi</taxon>
        <taxon>Fungi incertae sedis</taxon>
        <taxon>Mucoromycota</taxon>
        <taxon>Mucoromycotina</taxon>
        <taxon>Mucoromycetes</taxon>
        <taxon>Mucorales</taxon>
        <taxon>Syncephalastraceae</taxon>
        <taxon>Syncephalastrum</taxon>
    </lineage>
</organism>
<dbReference type="OMA" id="IHNNPQT"/>
<dbReference type="InterPro" id="IPR053055">
    <property type="entry name" value="VPS17"/>
</dbReference>
<dbReference type="GO" id="GO:0005829">
    <property type="term" value="C:cytosol"/>
    <property type="evidence" value="ECO:0007669"/>
    <property type="project" value="GOC"/>
</dbReference>
<dbReference type="Proteomes" id="UP000242180">
    <property type="component" value="Unassembled WGS sequence"/>
</dbReference>
<gene>
    <name evidence="2" type="ORF">BCR43DRAFT_367165</name>
</gene>
<reference evidence="2 3" key="1">
    <citation type="submission" date="2016-07" db="EMBL/GenBank/DDBJ databases">
        <title>Pervasive Adenine N6-methylation of Active Genes in Fungi.</title>
        <authorList>
            <consortium name="DOE Joint Genome Institute"/>
            <person name="Mondo S.J."/>
            <person name="Dannebaum R.O."/>
            <person name="Kuo R.C."/>
            <person name="Labutti K."/>
            <person name="Haridas S."/>
            <person name="Kuo A."/>
            <person name="Salamov A."/>
            <person name="Ahrendt S.R."/>
            <person name="Lipzen A."/>
            <person name="Sullivan W."/>
            <person name="Andreopoulos W.B."/>
            <person name="Clum A."/>
            <person name="Lindquist E."/>
            <person name="Daum C."/>
            <person name="Ramamoorthy G.K."/>
            <person name="Gryganskyi A."/>
            <person name="Culley D."/>
            <person name="Magnuson J.K."/>
            <person name="James T.Y."/>
            <person name="O'Malley M.A."/>
            <person name="Stajich J.E."/>
            <person name="Spatafora J.W."/>
            <person name="Visel A."/>
            <person name="Grigoriev I.V."/>
        </authorList>
    </citation>
    <scope>NUCLEOTIDE SEQUENCE [LARGE SCALE GENOMIC DNA]</scope>
    <source>
        <strain evidence="2 3">NRRL 2496</strain>
    </source>
</reference>
<dbReference type="InterPro" id="IPR036871">
    <property type="entry name" value="PX_dom_sf"/>
</dbReference>
<dbReference type="Gene3D" id="3.30.1520.10">
    <property type="entry name" value="Phox-like domain"/>
    <property type="match status" value="1"/>
</dbReference>
<proteinExistence type="predicted"/>
<dbReference type="GO" id="GO:0006886">
    <property type="term" value="P:intracellular protein transport"/>
    <property type="evidence" value="ECO:0007669"/>
    <property type="project" value="TreeGrafter"/>
</dbReference>
<feature type="domain" description="PX" evidence="1">
    <location>
        <begin position="46"/>
        <end position="146"/>
    </location>
</feature>
<dbReference type="OrthoDB" id="9976382at2759"/>
<dbReference type="Gene3D" id="1.20.1270.60">
    <property type="entry name" value="Arfaptin homology (AH) domain/BAR domain"/>
    <property type="match status" value="1"/>
</dbReference>
<sequence length="382" mass="44907">MATASERATLECRQDRLCLNITTVDYNRRDPVFWIEAMSALLKYRHKQRRVPRYYSELVKLHDHLLATLDDSYIPAIPPCPIPRYDKQGNLLARSWWLQLSTTRAKDGHLSSEEGPEAMIQRWLDRVASHPRAQESEALREFIESDTGFRPSRTRKQKHKSAAGIQKHELDEDFWQLRDQIDHTHRYLQRITVPVHTNHPWSDMASAWVSYGGMERHPGLFIVHKYMAKSCHMIDDIEKLQDVAARETLALEIEYQTRNAETAQDIMAQRLDALVDYFAARKRTESRLRHVERLRASSNIDRSQASDAIADLDYSRKTEQQTLERYERIDSHYEADLDQRYKVDMAKDLNSAIRDYARSQLLFEKQKLEVWENTLANIRQQA</sequence>
<dbReference type="AlphaFoldDB" id="A0A1X2H5A8"/>
<dbReference type="STRING" id="13706.A0A1X2H5A8"/>
<dbReference type="GO" id="GO:0042147">
    <property type="term" value="P:retrograde transport, endosome to Golgi"/>
    <property type="evidence" value="ECO:0007669"/>
    <property type="project" value="TreeGrafter"/>
</dbReference>
<dbReference type="GO" id="GO:0032266">
    <property type="term" value="F:phosphatidylinositol-3-phosphate binding"/>
    <property type="evidence" value="ECO:0007669"/>
    <property type="project" value="TreeGrafter"/>
</dbReference>
<dbReference type="EMBL" id="MCGN01000009">
    <property type="protein sequence ID" value="ORY93160.1"/>
    <property type="molecule type" value="Genomic_DNA"/>
</dbReference>
<dbReference type="PANTHER" id="PTHR47433">
    <property type="entry name" value="VACUOLAR PROTEIN SORTING-ASSOCIATED PROTEIN 17"/>
    <property type="match status" value="1"/>
</dbReference>
<dbReference type="FunCoup" id="A0A1X2H5A8">
    <property type="interactions" value="57"/>
</dbReference>
<keyword evidence="3" id="KW-1185">Reference proteome</keyword>
<dbReference type="Pfam" id="PF00787">
    <property type="entry name" value="PX"/>
    <property type="match status" value="1"/>
</dbReference>
<evidence type="ECO:0000313" key="3">
    <source>
        <dbReference type="Proteomes" id="UP000242180"/>
    </source>
</evidence>
<name>A0A1X2H5A8_SYNRA</name>